<dbReference type="RefSeq" id="WP_117652071.1">
    <property type="nucleotide sequence ID" value="NZ_JANSKA010000004.1"/>
</dbReference>
<dbReference type="InterPro" id="IPR029057">
    <property type="entry name" value="PRTase-like"/>
</dbReference>
<dbReference type="EMBL" id="JANSKA010000004">
    <property type="protein sequence ID" value="MCR9036579.1"/>
    <property type="molecule type" value="Genomic_DNA"/>
</dbReference>
<sequence>MPIEANGALGRLSTGASLLASGAAELLWPTRCVSCEMPGELVCEQCRENLPWIAQRWACPDCGAPFGYLTCTECTHEWETRTTICALRFAGTAARMVSCLKDAHELRLAPVIAAAMATALDEASAWPARDGCARFDPRAIDAVCFVPATSAAFARRGFDHMELVSRALCREEGLSLADVLVRPYSRDQRTLGREERAANLAGTISVCDDVSGLDLLLLDDVITTGASVREATRALLARGAASVTACALARVW</sequence>
<dbReference type="InterPro" id="IPR000836">
    <property type="entry name" value="PRTase_dom"/>
</dbReference>
<accession>A0ABT1Z8P3</accession>
<feature type="domain" description="Double zinc ribbon" evidence="3">
    <location>
        <begin position="24"/>
        <end position="74"/>
    </location>
</feature>
<dbReference type="PANTHER" id="PTHR47505:SF1">
    <property type="entry name" value="DNA UTILIZATION PROTEIN YHGH"/>
    <property type="match status" value="1"/>
</dbReference>
<dbReference type="CDD" id="cd06223">
    <property type="entry name" value="PRTases_typeI"/>
    <property type="match status" value="1"/>
</dbReference>
<name>A0ABT1Z8P3_9ACTN</name>
<dbReference type="GO" id="GO:0016757">
    <property type="term" value="F:glycosyltransferase activity"/>
    <property type="evidence" value="ECO:0007669"/>
    <property type="project" value="UniProtKB-KW"/>
</dbReference>
<dbReference type="InterPro" id="IPR051910">
    <property type="entry name" value="ComF/GntX_DNA_util-trans"/>
</dbReference>
<comment type="caution">
    <text evidence="4">The sequence shown here is derived from an EMBL/GenBank/DDBJ whole genome shotgun (WGS) entry which is preliminary data.</text>
</comment>
<evidence type="ECO:0000256" key="1">
    <source>
        <dbReference type="ARBA" id="ARBA00008007"/>
    </source>
</evidence>
<organism evidence="4 5">
    <name type="scientific">Tractidigestivibacter montrealensis</name>
    <dbReference type="NCBI Taxonomy" id="2972466"/>
    <lineage>
        <taxon>Bacteria</taxon>
        <taxon>Bacillati</taxon>
        <taxon>Actinomycetota</taxon>
        <taxon>Coriobacteriia</taxon>
        <taxon>Coriobacteriales</taxon>
        <taxon>Atopobiaceae</taxon>
        <taxon>Tractidigestivibacter</taxon>
    </lineage>
</organism>
<evidence type="ECO:0000259" key="2">
    <source>
        <dbReference type="Pfam" id="PF00156"/>
    </source>
</evidence>
<dbReference type="Proteomes" id="UP001204320">
    <property type="component" value="Unassembled WGS sequence"/>
</dbReference>
<reference evidence="4 5" key="1">
    <citation type="submission" date="2022-08" db="EMBL/GenBank/DDBJ databases">
        <title>Tractidigestivibacter montrealensis type strain KD21.</title>
        <authorList>
            <person name="Diop K."/>
            <person name="Richard C."/>
            <person name="Routy B."/>
        </authorList>
    </citation>
    <scope>NUCLEOTIDE SEQUENCE [LARGE SCALE GENOMIC DNA]</scope>
    <source>
        <strain evidence="4 5">KD21</strain>
    </source>
</reference>
<proteinExistence type="inferred from homology"/>
<comment type="similarity">
    <text evidence="1">Belongs to the ComF/GntX family.</text>
</comment>
<keyword evidence="4" id="KW-0328">Glycosyltransferase</keyword>
<dbReference type="Pfam" id="PF00156">
    <property type="entry name" value="Pribosyltran"/>
    <property type="match status" value="1"/>
</dbReference>
<evidence type="ECO:0000313" key="5">
    <source>
        <dbReference type="Proteomes" id="UP001204320"/>
    </source>
</evidence>
<feature type="domain" description="Phosphoribosyltransferase" evidence="2">
    <location>
        <begin position="154"/>
        <end position="249"/>
    </location>
</feature>
<dbReference type="Pfam" id="PF18912">
    <property type="entry name" value="DZR_2"/>
    <property type="match status" value="1"/>
</dbReference>
<keyword evidence="4" id="KW-0808">Transferase</keyword>
<keyword evidence="5" id="KW-1185">Reference proteome</keyword>
<dbReference type="PANTHER" id="PTHR47505">
    <property type="entry name" value="DNA UTILIZATION PROTEIN YHGH"/>
    <property type="match status" value="1"/>
</dbReference>
<dbReference type="InterPro" id="IPR044005">
    <property type="entry name" value="DZR_2"/>
</dbReference>
<dbReference type="SUPFAM" id="SSF53271">
    <property type="entry name" value="PRTase-like"/>
    <property type="match status" value="1"/>
</dbReference>
<dbReference type="Gene3D" id="3.40.50.2020">
    <property type="match status" value="1"/>
</dbReference>
<gene>
    <name evidence="4" type="ORF">NVS32_06400</name>
</gene>
<protein>
    <submittedName>
        <fullName evidence="4">Phosphoribosyltransferase family protein</fullName>
    </submittedName>
</protein>
<evidence type="ECO:0000313" key="4">
    <source>
        <dbReference type="EMBL" id="MCR9036579.1"/>
    </source>
</evidence>
<evidence type="ECO:0000259" key="3">
    <source>
        <dbReference type="Pfam" id="PF18912"/>
    </source>
</evidence>